<feature type="chain" id="PRO_5025691400" evidence="9">
    <location>
        <begin position="21"/>
        <end position="342"/>
    </location>
</feature>
<dbReference type="RefSeq" id="WP_163888829.1">
    <property type="nucleotide sequence ID" value="NZ_JAAFYS010000001.1"/>
</dbReference>
<name>A0A6B2JL94_9RHOB</name>
<dbReference type="SUPFAM" id="SSF81324">
    <property type="entry name" value="Voltage-gated potassium channels"/>
    <property type="match status" value="1"/>
</dbReference>
<evidence type="ECO:0000256" key="2">
    <source>
        <dbReference type="ARBA" id="ARBA00022448"/>
    </source>
</evidence>
<evidence type="ECO:0000256" key="1">
    <source>
        <dbReference type="ARBA" id="ARBA00004141"/>
    </source>
</evidence>
<feature type="transmembrane region" description="Helical" evidence="8">
    <location>
        <begin position="160"/>
        <end position="181"/>
    </location>
</feature>
<dbReference type="GO" id="GO:0005251">
    <property type="term" value="F:delayed rectifier potassium channel activity"/>
    <property type="evidence" value="ECO:0007669"/>
    <property type="project" value="TreeGrafter"/>
</dbReference>
<dbReference type="InterPro" id="IPR028325">
    <property type="entry name" value="VG_K_chnl"/>
</dbReference>
<proteinExistence type="predicted"/>
<evidence type="ECO:0000256" key="7">
    <source>
        <dbReference type="ARBA" id="ARBA00023303"/>
    </source>
</evidence>
<dbReference type="Gene3D" id="3.40.190.10">
    <property type="entry name" value="Periplasmic binding protein-like II"/>
    <property type="match status" value="2"/>
</dbReference>
<keyword evidence="7" id="KW-0407">Ion channel</keyword>
<dbReference type="SUPFAM" id="SSF53850">
    <property type="entry name" value="Periplasmic binding protein-like II"/>
    <property type="match status" value="1"/>
</dbReference>
<dbReference type="Proteomes" id="UP000474757">
    <property type="component" value="Unassembled WGS sequence"/>
</dbReference>
<dbReference type="PRINTS" id="PR00169">
    <property type="entry name" value="KCHANNEL"/>
</dbReference>
<evidence type="ECO:0000313" key="12">
    <source>
        <dbReference type="EMBL" id="NDU99386.1"/>
    </source>
</evidence>
<evidence type="ECO:0000259" key="10">
    <source>
        <dbReference type="Pfam" id="PF00497"/>
    </source>
</evidence>
<reference evidence="12 13" key="1">
    <citation type="submission" date="2020-02" db="EMBL/GenBank/DDBJ databases">
        <title>Pseudoroseicyclus tamarix, sp. nov., isolated from offshore sediment of a Tamarix chinensis forest.</title>
        <authorList>
            <person name="Gai Y."/>
        </authorList>
    </citation>
    <scope>NUCLEOTIDE SEQUENCE [LARGE SCALE GENOMIC DNA]</scope>
    <source>
        <strain evidence="12 13">CLL3-39</strain>
    </source>
</reference>
<evidence type="ECO:0000313" key="13">
    <source>
        <dbReference type="Proteomes" id="UP000474757"/>
    </source>
</evidence>
<dbReference type="GO" id="GO:0015276">
    <property type="term" value="F:ligand-gated monoatomic ion channel activity"/>
    <property type="evidence" value="ECO:0007669"/>
    <property type="project" value="InterPro"/>
</dbReference>
<keyword evidence="9" id="KW-0732">Signal</keyword>
<evidence type="ECO:0000256" key="9">
    <source>
        <dbReference type="SAM" id="SignalP"/>
    </source>
</evidence>
<dbReference type="GO" id="GO:0001508">
    <property type="term" value="P:action potential"/>
    <property type="evidence" value="ECO:0007669"/>
    <property type="project" value="TreeGrafter"/>
</dbReference>
<dbReference type="Pfam" id="PF07885">
    <property type="entry name" value="Ion_trans_2"/>
    <property type="match status" value="1"/>
</dbReference>
<gene>
    <name evidence="12" type="ORF">GZA08_00195</name>
</gene>
<sequence>MIRTILALLALLTLSSPALAQDRVTVGVIERPPFAMQTSDGAWSGMAIDLWRFTAEDLGVAYEYVPVEDTGALERGEVDLVMPVYATPDLAARFDLSQPIYTATMGVASPTKGRVLSVLEGFASWQFARLVLGLAALLLVVGALVWLLERGRNSEQFARSPIRGLGDGFWWAGVTLTTIGYGDKAPQTLAGRAVAMFWMLVGLAVSAALTASVVALSGINRQIEAPEVFAESVVGVVEGSTTALYLGHEGVETRGYPDVASALAALDEDVVDMAAAAAPVLSHAIDEDGALSFTVRTTRLDPHYLALALPRDSALTAPLDVALLRSLTAESGWEVIERYVSP</sequence>
<keyword evidence="3 8" id="KW-0812">Transmembrane</keyword>
<comment type="caution">
    <text evidence="12">The sequence shown here is derived from an EMBL/GenBank/DDBJ whole genome shotgun (WGS) entry which is preliminary data.</text>
</comment>
<dbReference type="GO" id="GO:0008076">
    <property type="term" value="C:voltage-gated potassium channel complex"/>
    <property type="evidence" value="ECO:0007669"/>
    <property type="project" value="InterPro"/>
</dbReference>
<dbReference type="PANTHER" id="PTHR11537:SF252">
    <property type="entry name" value="POTASSIUM VOLTAGE-GATED CHANNEL PROTEIN SHAW"/>
    <property type="match status" value="1"/>
</dbReference>
<evidence type="ECO:0000256" key="8">
    <source>
        <dbReference type="SAM" id="Phobius"/>
    </source>
</evidence>
<keyword evidence="4 8" id="KW-1133">Transmembrane helix</keyword>
<protein>
    <submittedName>
        <fullName evidence="12">Transporter substrate-binding domain-containing protein</fullName>
    </submittedName>
</protein>
<dbReference type="EMBL" id="JAAGAB010000001">
    <property type="protein sequence ID" value="NDU99386.1"/>
    <property type="molecule type" value="Genomic_DNA"/>
</dbReference>
<organism evidence="12 13">
    <name type="scientific">Pseudoroseicyclus tamaricis</name>
    <dbReference type="NCBI Taxonomy" id="2705421"/>
    <lineage>
        <taxon>Bacteria</taxon>
        <taxon>Pseudomonadati</taxon>
        <taxon>Pseudomonadota</taxon>
        <taxon>Alphaproteobacteria</taxon>
        <taxon>Rhodobacterales</taxon>
        <taxon>Paracoccaceae</taxon>
        <taxon>Pseudoroseicyclus</taxon>
    </lineage>
</organism>
<evidence type="ECO:0000256" key="4">
    <source>
        <dbReference type="ARBA" id="ARBA00022989"/>
    </source>
</evidence>
<dbReference type="PANTHER" id="PTHR11537">
    <property type="entry name" value="VOLTAGE-GATED POTASSIUM CHANNEL"/>
    <property type="match status" value="1"/>
</dbReference>
<keyword evidence="6 8" id="KW-0472">Membrane</keyword>
<feature type="signal peptide" evidence="9">
    <location>
        <begin position="1"/>
        <end position="20"/>
    </location>
</feature>
<comment type="subcellular location">
    <subcellularLocation>
        <location evidence="1">Membrane</location>
        <topology evidence="1">Multi-pass membrane protein</topology>
    </subcellularLocation>
</comment>
<accession>A0A6B2JL94</accession>
<keyword evidence="5" id="KW-0406">Ion transport</keyword>
<dbReference type="Pfam" id="PF00497">
    <property type="entry name" value="SBP_bac_3"/>
    <property type="match status" value="1"/>
</dbReference>
<evidence type="ECO:0000256" key="3">
    <source>
        <dbReference type="ARBA" id="ARBA00022692"/>
    </source>
</evidence>
<dbReference type="Gene3D" id="1.10.287.70">
    <property type="match status" value="1"/>
</dbReference>
<dbReference type="AlphaFoldDB" id="A0A6B2JL94"/>
<keyword evidence="13" id="KW-1185">Reference proteome</keyword>
<keyword evidence="2" id="KW-0813">Transport</keyword>
<dbReference type="InterPro" id="IPR001638">
    <property type="entry name" value="Solute-binding_3/MltF_N"/>
</dbReference>
<feature type="transmembrane region" description="Helical" evidence="8">
    <location>
        <begin position="193"/>
        <end position="216"/>
    </location>
</feature>
<evidence type="ECO:0000256" key="6">
    <source>
        <dbReference type="ARBA" id="ARBA00023136"/>
    </source>
</evidence>
<evidence type="ECO:0000259" key="11">
    <source>
        <dbReference type="Pfam" id="PF07885"/>
    </source>
</evidence>
<feature type="transmembrane region" description="Helical" evidence="8">
    <location>
        <begin position="127"/>
        <end position="148"/>
    </location>
</feature>
<dbReference type="InterPro" id="IPR013099">
    <property type="entry name" value="K_chnl_dom"/>
</dbReference>
<feature type="domain" description="Potassium channel" evidence="11">
    <location>
        <begin position="140"/>
        <end position="214"/>
    </location>
</feature>
<evidence type="ECO:0000256" key="5">
    <source>
        <dbReference type="ARBA" id="ARBA00023065"/>
    </source>
</evidence>
<feature type="domain" description="Solute-binding protein family 3/N-terminal" evidence="10">
    <location>
        <begin position="25"/>
        <end position="114"/>
    </location>
</feature>